<reference evidence="3 4" key="1">
    <citation type="journal article" date="2013" name="ISME J.">
        <title>A metabolic model for members of the genus Tetrasphaera involved in enhanced biological phosphorus removal.</title>
        <authorList>
            <person name="Kristiansen R."/>
            <person name="Nguyen H.T.T."/>
            <person name="Saunders A.M."/>
            <person name="Nielsen J.L."/>
            <person name="Wimmer R."/>
            <person name="Le V.Q."/>
            <person name="McIlroy S.J."/>
            <person name="Petrovski S."/>
            <person name="Seviour R.J."/>
            <person name="Calteau A."/>
            <person name="Nielsen K.L."/>
            <person name="Nielsen P.H."/>
        </authorList>
    </citation>
    <scope>NUCLEOTIDE SEQUENCE [LARGE SCALE GENOMIC DNA]</scope>
    <source>
        <strain evidence="3 4">Ben 74</strain>
    </source>
</reference>
<dbReference type="GO" id="GO:0008146">
    <property type="term" value="F:sulfotransferase activity"/>
    <property type="evidence" value="ECO:0007669"/>
    <property type="project" value="InterPro"/>
</dbReference>
<dbReference type="Gene3D" id="3.40.50.300">
    <property type="entry name" value="P-loop containing nucleotide triphosphate hydrolases"/>
    <property type="match status" value="2"/>
</dbReference>
<dbReference type="Proteomes" id="UP000035720">
    <property type="component" value="Unassembled WGS sequence"/>
</dbReference>
<evidence type="ECO:0000313" key="4">
    <source>
        <dbReference type="Proteomes" id="UP000035720"/>
    </source>
</evidence>
<organism evidence="3 4">
    <name type="scientific">Nostocoides jenkinsii Ben 74</name>
    <dbReference type="NCBI Taxonomy" id="1193518"/>
    <lineage>
        <taxon>Bacteria</taxon>
        <taxon>Bacillati</taxon>
        <taxon>Actinomycetota</taxon>
        <taxon>Actinomycetes</taxon>
        <taxon>Micrococcales</taxon>
        <taxon>Intrasporangiaceae</taxon>
        <taxon>Nostocoides</taxon>
    </lineage>
</organism>
<name>A0A077M872_9MICO</name>
<dbReference type="PANTHER" id="PTHR10605">
    <property type="entry name" value="HEPARAN SULFATE SULFOTRANSFERASE"/>
    <property type="match status" value="1"/>
</dbReference>
<proteinExistence type="predicted"/>
<protein>
    <recommendedName>
        <fullName evidence="5">Sulfotransferase</fullName>
    </recommendedName>
</protein>
<dbReference type="PANTHER" id="PTHR10605:SF56">
    <property type="entry name" value="BIFUNCTIONAL HEPARAN SULFATE N-DEACETYLASE_N-SULFOTRANSFERASE"/>
    <property type="match status" value="1"/>
</dbReference>
<dbReference type="AlphaFoldDB" id="A0A077M872"/>
<dbReference type="Pfam" id="PF13469">
    <property type="entry name" value="Sulfotransfer_3"/>
    <property type="match status" value="2"/>
</dbReference>
<dbReference type="RefSeq" id="WP_048543840.1">
    <property type="nucleotide sequence ID" value="NZ_HF571038.1"/>
</dbReference>
<evidence type="ECO:0000256" key="1">
    <source>
        <dbReference type="ARBA" id="ARBA00022679"/>
    </source>
</evidence>
<keyword evidence="1" id="KW-0808">Transferase</keyword>
<dbReference type="InterPro" id="IPR027417">
    <property type="entry name" value="P-loop_NTPase"/>
</dbReference>
<dbReference type="STRING" id="1193518.BN13_40048"/>
<comment type="caution">
    <text evidence="3">The sequence shown here is derived from an EMBL/GenBank/DDBJ whole genome shotgun (WGS) entry which is preliminary data.</text>
</comment>
<accession>A0A077M872</accession>
<gene>
    <name evidence="3" type="ORF">BN13_40048</name>
</gene>
<feature type="region of interest" description="Disordered" evidence="2">
    <location>
        <begin position="308"/>
        <end position="346"/>
    </location>
</feature>
<dbReference type="SUPFAM" id="SSF52540">
    <property type="entry name" value="P-loop containing nucleoside triphosphate hydrolases"/>
    <property type="match status" value="2"/>
</dbReference>
<keyword evidence="4" id="KW-1185">Reference proteome</keyword>
<evidence type="ECO:0000256" key="2">
    <source>
        <dbReference type="SAM" id="MobiDB-lite"/>
    </source>
</evidence>
<sequence length="653" mass="73188">MGRLPDFLVIGAFKSGTTSLAQFLGDHPQIYMPWLQEPNYFAYEHADMEGSPRPEVERNSVYKRHRARTLAQYESLFEEAPAGALVGECSPEYMRSAYACPRIAEELPNAKLLAILRNPIDRAFSDYQAFVRDSLERAPFGEAIRRPPGIEPGSQYVMTGFYGRQLQPYFETFGADRVKVILNEDLRVDAKHVLDDVCEWLGVDPMPDSAALANQFNVSGRPRNSAVALAYKLRRVSRPWAKPIVPERLQRGVDSILANGLQRESVSPAVRSELIEIYREDIELLQSLTGRDLGEWLRQPAPKATGKVAPRIASVDAASADKSDAESAVSSASPSTTPARPADAPDGPDFLVIGAAKSGTTSLSYYLRQHPDIFFAREKESHFFLYEGQQPDFRGPSDAEEFLPLIISDKARYLECFASAEASQIRGEASVYYMSSPDALRRAIAHNPKMKFLAVLRNPAERSFSAWSHMMRDNREPVDDFLRAFGLEAERREADWSPGFFYESMSQYGEQLAACYEAVPAEQLKVVLYEDLVSRHEEVLAEIFEFLGLQPVDIASERVMNASGNPRFRALNKLLTQRNPVKTTLKRVIPYEAGMAIAQRLASWNLQRRALSEEDRAVLTQRFSEDVTRLEQILGRDLSAWSASTKAGAGTHN</sequence>
<dbReference type="EMBL" id="CAJC01000150">
    <property type="protein sequence ID" value="CCI53496.1"/>
    <property type="molecule type" value="Genomic_DNA"/>
</dbReference>
<feature type="compositionally biased region" description="Low complexity" evidence="2">
    <location>
        <begin position="326"/>
        <end position="346"/>
    </location>
</feature>
<evidence type="ECO:0008006" key="5">
    <source>
        <dbReference type="Google" id="ProtNLM"/>
    </source>
</evidence>
<dbReference type="InterPro" id="IPR037359">
    <property type="entry name" value="NST/OST"/>
</dbReference>
<evidence type="ECO:0000313" key="3">
    <source>
        <dbReference type="EMBL" id="CCI53496.1"/>
    </source>
</evidence>